<name>A0A975G8T2_9BACT</name>
<gene>
    <name evidence="2" type="ORF">KBB96_20340</name>
</gene>
<accession>A0A975G8T2</accession>
<evidence type="ECO:0000313" key="2">
    <source>
        <dbReference type="EMBL" id="QUE51189.1"/>
    </source>
</evidence>
<dbReference type="RefSeq" id="WP_211631328.1">
    <property type="nucleotide sequence ID" value="NZ_CP073100.1"/>
</dbReference>
<dbReference type="GO" id="GO:0005524">
    <property type="term" value="F:ATP binding"/>
    <property type="evidence" value="ECO:0007669"/>
    <property type="project" value="InterPro"/>
</dbReference>
<dbReference type="InterPro" id="IPR000642">
    <property type="entry name" value="Peptidase_M41"/>
</dbReference>
<feature type="domain" description="Peptidase M41" evidence="1">
    <location>
        <begin position="8"/>
        <end position="95"/>
    </location>
</feature>
<dbReference type="GO" id="GO:0004176">
    <property type="term" value="F:ATP-dependent peptidase activity"/>
    <property type="evidence" value="ECO:0007669"/>
    <property type="project" value="InterPro"/>
</dbReference>
<dbReference type="GO" id="GO:0006508">
    <property type="term" value="P:proteolysis"/>
    <property type="evidence" value="ECO:0007669"/>
    <property type="project" value="InterPro"/>
</dbReference>
<organism evidence="2 3">
    <name type="scientific">Luteolibacter ambystomatis</name>
    <dbReference type="NCBI Taxonomy" id="2824561"/>
    <lineage>
        <taxon>Bacteria</taxon>
        <taxon>Pseudomonadati</taxon>
        <taxon>Verrucomicrobiota</taxon>
        <taxon>Verrucomicrobiia</taxon>
        <taxon>Verrucomicrobiales</taxon>
        <taxon>Verrucomicrobiaceae</taxon>
        <taxon>Luteolibacter</taxon>
    </lineage>
</organism>
<protein>
    <recommendedName>
        <fullName evidence="1">Peptidase M41 domain-containing protein</fullName>
    </recommendedName>
</protein>
<reference evidence="2" key="1">
    <citation type="submission" date="2021-04" db="EMBL/GenBank/DDBJ databases">
        <title>Luteolibacter sp. 32A isolated from the skin of an Anderson's salamander (Ambystoma andersonii).</title>
        <authorList>
            <person name="Spergser J."/>
            <person name="Busse H.-J."/>
        </authorList>
    </citation>
    <scope>NUCLEOTIDE SEQUENCE</scope>
    <source>
        <strain evidence="2">32A</strain>
    </source>
</reference>
<dbReference type="SUPFAM" id="SSF140990">
    <property type="entry name" value="FtsH protease domain-like"/>
    <property type="match status" value="1"/>
</dbReference>
<dbReference type="InterPro" id="IPR037219">
    <property type="entry name" value="Peptidase_M41-like"/>
</dbReference>
<dbReference type="KEGG" id="lamb:KBB96_20340"/>
<dbReference type="Proteomes" id="UP000676169">
    <property type="component" value="Chromosome"/>
</dbReference>
<keyword evidence="3" id="KW-1185">Reference proteome</keyword>
<evidence type="ECO:0000313" key="3">
    <source>
        <dbReference type="Proteomes" id="UP000676169"/>
    </source>
</evidence>
<dbReference type="Gene3D" id="1.20.58.760">
    <property type="entry name" value="Peptidase M41"/>
    <property type="match status" value="1"/>
</dbReference>
<dbReference type="GO" id="GO:0004222">
    <property type="term" value="F:metalloendopeptidase activity"/>
    <property type="evidence" value="ECO:0007669"/>
    <property type="project" value="InterPro"/>
</dbReference>
<dbReference type="AlphaFoldDB" id="A0A975G8T2"/>
<proteinExistence type="predicted"/>
<evidence type="ECO:0000259" key="1">
    <source>
        <dbReference type="Pfam" id="PF01434"/>
    </source>
</evidence>
<dbReference type="EMBL" id="CP073100">
    <property type="protein sequence ID" value="QUE51189.1"/>
    <property type="molecule type" value="Genomic_DNA"/>
</dbReference>
<dbReference type="Pfam" id="PF01434">
    <property type="entry name" value="Peptidase_M41"/>
    <property type="match status" value="1"/>
</dbReference>
<sequence>MSSLDLERLTAYHEAGHAVIALSEGRMIQEVSIVPKLQRLGHCEVKKGTARKLKDSLETDLLILLGGMAAEARLTGRYHLPGAAQDLEMARRLAEMRAPNARQAGRLLERMLSKVEHLLEDAATWNAVTAVADELCKSHKISGRAARHFYDLAMAGR</sequence>